<dbReference type="AlphaFoldDB" id="A0AAE1Q4B0"/>
<sequence length="115" mass="12389">MGGCGSKKVVDPGSALDLVISQASSDDCVLYRLADYHKGGGLSWSLCYFLGGRLLEEYARGGGKEVERLVLEEFGVFMYNNGRGKEITRTEFLKWRYRKVPKDQVGCGGGGGGGG</sequence>
<name>A0AAE1Q4B0_9EUCA</name>
<gene>
    <name evidence="1" type="ORF">Pmani_009797</name>
</gene>
<organism evidence="1 2">
    <name type="scientific">Petrolisthes manimaculis</name>
    <dbReference type="NCBI Taxonomy" id="1843537"/>
    <lineage>
        <taxon>Eukaryota</taxon>
        <taxon>Metazoa</taxon>
        <taxon>Ecdysozoa</taxon>
        <taxon>Arthropoda</taxon>
        <taxon>Crustacea</taxon>
        <taxon>Multicrustacea</taxon>
        <taxon>Malacostraca</taxon>
        <taxon>Eumalacostraca</taxon>
        <taxon>Eucarida</taxon>
        <taxon>Decapoda</taxon>
        <taxon>Pleocyemata</taxon>
        <taxon>Anomura</taxon>
        <taxon>Galatheoidea</taxon>
        <taxon>Porcellanidae</taxon>
        <taxon>Petrolisthes</taxon>
    </lineage>
</organism>
<reference evidence="1" key="1">
    <citation type="submission" date="2023-11" db="EMBL/GenBank/DDBJ databases">
        <title>Genome assemblies of two species of porcelain crab, Petrolisthes cinctipes and Petrolisthes manimaculis (Anomura: Porcellanidae).</title>
        <authorList>
            <person name="Angst P."/>
        </authorList>
    </citation>
    <scope>NUCLEOTIDE SEQUENCE</scope>
    <source>
        <strain evidence="1">PB745_02</strain>
        <tissue evidence="1">Gill</tissue>
    </source>
</reference>
<evidence type="ECO:0000313" key="2">
    <source>
        <dbReference type="Proteomes" id="UP001292094"/>
    </source>
</evidence>
<protein>
    <submittedName>
        <fullName evidence="1">Uncharacterized protein</fullName>
    </submittedName>
</protein>
<dbReference type="EMBL" id="JAWZYT010000768">
    <property type="protein sequence ID" value="KAK4319259.1"/>
    <property type="molecule type" value="Genomic_DNA"/>
</dbReference>
<evidence type="ECO:0000313" key="1">
    <source>
        <dbReference type="EMBL" id="KAK4319259.1"/>
    </source>
</evidence>
<keyword evidence="2" id="KW-1185">Reference proteome</keyword>
<accession>A0AAE1Q4B0</accession>
<comment type="caution">
    <text evidence="1">The sequence shown here is derived from an EMBL/GenBank/DDBJ whole genome shotgun (WGS) entry which is preliminary data.</text>
</comment>
<proteinExistence type="predicted"/>
<dbReference type="Proteomes" id="UP001292094">
    <property type="component" value="Unassembled WGS sequence"/>
</dbReference>